<dbReference type="EMBL" id="NQIK02000002">
    <property type="protein sequence ID" value="KAF7574006.1"/>
    <property type="molecule type" value="Genomic_DNA"/>
</dbReference>
<keyword evidence="5" id="KW-0503">Monooxygenase</keyword>
<dbReference type="Gene3D" id="3.50.50.60">
    <property type="entry name" value="FAD/NAD(P)-binding domain"/>
    <property type="match status" value="1"/>
</dbReference>
<evidence type="ECO:0000313" key="6">
    <source>
        <dbReference type="EMBL" id="KAF7574006.1"/>
    </source>
</evidence>
<name>A0A317AHV6_9PLEO</name>
<dbReference type="SUPFAM" id="SSF54373">
    <property type="entry name" value="FAD-linked reductases, C-terminal domain"/>
    <property type="match status" value="1"/>
</dbReference>
<dbReference type="SUPFAM" id="SSF51905">
    <property type="entry name" value="FAD/NAD(P)-binding domain"/>
    <property type="match status" value="1"/>
</dbReference>
<keyword evidence="2" id="KW-0285">Flavoprotein</keyword>
<dbReference type="GO" id="GO:0071949">
    <property type="term" value="F:FAD binding"/>
    <property type="evidence" value="ECO:0007669"/>
    <property type="project" value="InterPro"/>
</dbReference>
<dbReference type="InterPro" id="IPR002938">
    <property type="entry name" value="FAD-bd"/>
</dbReference>
<dbReference type="InterPro" id="IPR050493">
    <property type="entry name" value="FAD-dep_Monooxygenase_BioMet"/>
</dbReference>
<dbReference type="PANTHER" id="PTHR13789:SF236">
    <property type="entry name" value="MONOOXYGENASE, PUTATIVE (AFU_ORTHOLOGUE AFUA_6G12060)-RELATED"/>
    <property type="match status" value="1"/>
</dbReference>
<organism evidence="6 7">
    <name type="scientific">Pyrenophora tritici-repentis</name>
    <dbReference type="NCBI Taxonomy" id="45151"/>
    <lineage>
        <taxon>Eukaryota</taxon>
        <taxon>Fungi</taxon>
        <taxon>Dikarya</taxon>
        <taxon>Ascomycota</taxon>
        <taxon>Pezizomycotina</taxon>
        <taxon>Dothideomycetes</taxon>
        <taxon>Pleosporomycetidae</taxon>
        <taxon>Pleosporales</taxon>
        <taxon>Pleosporineae</taxon>
        <taxon>Pleosporaceae</taxon>
        <taxon>Pyrenophora</taxon>
    </lineage>
</organism>
<comment type="caution">
    <text evidence="6">The sequence shown here is derived from an EMBL/GenBank/DDBJ whole genome shotgun (WGS) entry which is preliminary data.</text>
</comment>
<dbReference type="KEGG" id="ptrr:90955255"/>
<dbReference type="GO" id="GO:0004497">
    <property type="term" value="F:monooxygenase activity"/>
    <property type="evidence" value="ECO:0007669"/>
    <property type="project" value="UniProtKB-KW"/>
</dbReference>
<dbReference type="PANTHER" id="PTHR13789">
    <property type="entry name" value="MONOOXYGENASE"/>
    <property type="match status" value="1"/>
</dbReference>
<dbReference type="RefSeq" id="XP_065963857.1">
    <property type="nucleotide sequence ID" value="XM_066105230.1"/>
</dbReference>
<dbReference type="PRINTS" id="PR00420">
    <property type="entry name" value="RNGMNOXGNASE"/>
</dbReference>
<dbReference type="Proteomes" id="UP000245464">
    <property type="component" value="Chromosome 2"/>
</dbReference>
<accession>A0A317AHV6</accession>
<sequence length="463" mass="50901">MASRVDFERSPATNLSILVVGGGIGGLSFAIEAYRKGHNVRVIERRSGLSSLGDLIVVQAPALRSPKKWPGFMERLSVFAYEPFTVMKKYDGTFLGRVPSAPEGDDALPINRSDFHEVLFNYAIDIGISVNFNTSVQEYHESSISGRVRLADGRVIEADLIVAADGVGSTSWELITGSKEAAISSSFAVYRSSFPAGPALESPVIAKEFGGAKTYIGIYFGPNVHGVFGKNESTIFWTLTHKDTGNAEEIWAQNAPVENALPYVKNWAPFYTELIKATPGGKAVDWKLMWRNPQPKMVSPQGRVVQMGDAAHAFLPTSGSGATMAMEDGYTLAACLHMAFQSGRGNEDISLACRVYNLLRFQRVACAQLLGFQNRENLHKTDWEALEKGTSKTPPTVRKWLTSHDAEKYAYDMYDAAASPLVDKTPFANTNFPLGYDYKPWKIQELLAASERGEKLELEGDWS</sequence>
<evidence type="ECO:0000313" key="7">
    <source>
        <dbReference type="Proteomes" id="UP000245464"/>
    </source>
</evidence>
<proteinExistence type="inferred from homology"/>
<evidence type="ECO:0000256" key="3">
    <source>
        <dbReference type="ARBA" id="ARBA00022827"/>
    </source>
</evidence>
<protein>
    <submittedName>
        <fullName evidence="6">UbiH, 2-polyprenyl-6-methoxyphenol hydroxylase and related FAD-dependent oxidoreductase</fullName>
    </submittedName>
</protein>
<keyword evidence="3" id="KW-0274">FAD</keyword>
<gene>
    <name evidence="6" type="ORF">PtrM4_056290</name>
</gene>
<dbReference type="GeneID" id="90955255"/>
<dbReference type="AlphaFoldDB" id="A0A317AHV6"/>
<evidence type="ECO:0000256" key="2">
    <source>
        <dbReference type="ARBA" id="ARBA00022630"/>
    </source>
</evidence>
<keyword evidence="4" id="KW-0560">Oxidoreductase</keyword>
<evidence type="ECO:0000256" key="1">
    <source>
        <dbReference type="ARBA" id="ARBA00007992"/>
    </source>
</evidence>
<dbReference type="Pfam" id="PF01494">
    <property type="entry name" value="FAD_binding_3"/>
    <property type="match status" value="1"/>
</dbReference>
<dbReference type="Pfam" id="PF13450">
    <property type="entry name" value="NAD_binding_8"/>
    <property type="match status" value="1"/>
</dbReference>
<evidence type="ECO:0000256" key="4">
    <source>
        <dbReference type="ARBA" id="ARBA00023002"/>
    </source>
</evidence>
<comment type="similarity">
    <text evidence="1">Belongs to the paxM FAD-dependent monooxygenase family.</text>
</comment>
<evidence type="ECO:0000256" key="5">
    <source>
        <dbReference type="ARBA" id="ARBA00023033"/>
    </source>
</evidence>
<dbReference type="InterPro" id="IPR036188">
    <property type="entry name" value="FAD/NAD-bd_sf"/>
</dbReference>
<reference evidence="6" key="1">
    <citation type="journal article" date="2018" name="BMC Genomics">
        <title>Comparative genomics of the wheat fungal pathogen Pyrenophora tritici-repentis reveals chromosomal variations and genome plasticity.</title>
        <authorList>
            <person name="Moolhuijzen P."/>
            <person name="See P.T."/>
            <person name="Hane J.K."/>
            <person name="Shi G."/>
            <person name="Liu Z."/>
            <person name="Oliver R.P."/>
            <person name="Moffat C.S."/>
        </authorList>
    </citation>
    <scope>NUCLEOTIDE SEQUENCE [LARGE SCALE GENOMIC DNA]</scope>
    <source>
        <strain evidence="6">M4</strain>
    </source>
</reference>